<gene>
    <name evidence="5" type="ORF">BS50DRAFT_347883</name>
</gene>
<keyword evidence="2" id="KW-0521">NADP</keyword>
<evidence type="ECO:0000313" key="5">
    <source>
        <dbReference type="EMBL" id="PSN67727.1"/>
    </source>
</evidence>
<dbReference type="GO" id="GO:0016491">
    <property type="term" value="F:oxidoreductase activity"/>
    <property type="evidence" value="ECO:0007669"/>
    <property type="project" value="UniProtKB-KW"/>
</dbReference>
<evidence type="ECO:0000256" key="2">
    <source>
        <dbReference type="ARBA" id="ARBA00022857"/>
    </source>
</evidence>
<proteinExistence type="inferred from homology"/>
<name>A0A2T2NQL1_CORCC</name>
<organism evidence="5 6">
    <name type="scientific">Corynespora cassiicola Philippines</name>
    <dbReference type="NCBI Taxonomy" id="1448308"/>
    <lineage>
        <taxon>Eukaryota</taxon>
        <taxon>Fungi</taxon>
        <taxon>Dikarya</taxon>
        <taxon>Ascomycota</taxon>
        <taxon>Pezizomycotina</taxon>
        <taxon>Dothideomycetes</taxon>
        <taxon>Pleosporomycetidae</taxon>
        <taxon>Pleosporales</taxon>
        <taxon>Corynesporascaceae</taxon>
        <taxon>Corynespora</taxon>
    </lineage>
</organism>
<dbReference type="EMBL" id="KZ678134">
    <property type="protein sequence ID" value="PSN67727.1"/>
    <property type="molecule type" value="Genomic_DNA"/>
</dbReference>
<dbReference type="OrthoDB" id="191139at2759"/>
<evidence type="ECO:0000313" key="6">
    <source>
        <dbReference type="Proteomes" id="UP000240883"/>
    </source>
</evidence>
<dbReference type="AlphaFoldDB" id="A0A2T2NQL1"/>
<sequence>MEKPLVIVVTGTSRGVGKGIVQVLAKQQLNRPLIIYATSRSGASPNIQPSPPNQVHHAKLDTCDPSSIQALIHLLLEHHPAIDILINNAAVSNGYRESPAYAAETVNNNYAGTRDVCATFLSDAKMSTNPGARIVNLTSGYNALSTYGAAVQTRFRTANEVSDIDGLAEDYVRDERQGQDAQQEAGWGSGARSYKVSKALINALTIVLAQQHPGVLVNSCCPGWTDTDMGRQANGTPPKTAEEGARTAVRLAIGDLGPGGDEDGGLGRESESISGRFYENDNIVVPGWGKAKLWLDT</sequence>
<protein>
    <submittedName>
        <fullName evidence="5">NAD(P)-binding protein</fullName>
    </submittedName>
</protein>
<dbReference type="PRINTS" id="PR00081">
    <property type="entry name" value="GDHRDH"/>
</dbReference>
<evidence type="ECO:0000256" key="3">
    <source>
        <dbReference type="ARBA" id="ARBA00023002"/>
    </source>
</evidence>
<accession>A0A2T2NQL1</accession>
<dbReference type="Gene3D" id="3.40.50.720">
    <property type="entry name" value="NAD(P)-binding Rossmann-like Domain"/>
    <property type="match status" value="1"/>
</dbReference>
<comment type="similarity">
    <text evidence="1 4">Belongs to the short-chain dehydrogenases/reductases (SDR) family.</text>
</comment>
<evidence type="ECO:0000256" key="1">
    <source>
        <dbReference type="ARBA" id="ARBA00006484"/>
    </source>
</evidence>
<dbReference type="PRINTS" id="PR00080">
    <property type="entry name" value="SDRFAMILY"/>
</dbReference>
<dbReference type="Proteomes" id="UP000240883">
    <property type="component" value="Unassembled WGS sequence"/>
</dbReference>
<dbReference type="InterPro" id="IPR002347">
    <property type="entry name" value="SDR_fam"/>
</dbReference>
<evidence type="ECO:0000256" key="4">
    <source>
        <dbReference type="RuleBase" id="RU000363"/>
    </source>
</evidence>
<dbReference type="SUPFAM" id="SSF51735">
    <property type="entry name" value="NAD(P)-binding Rossmann-fold domains"/>
    <property type="match status" value="1"/>
</dbReference>
<dbReference type="PANTHER" id="PTHR43963:SF6">
    <property type="entry name" value="CHAIN DEHYDROGENASE FAMILY PROTEIN, PUTATIVE (AFU_ORTHOLOGUE AFUA_3G15350)-RELATED"/>
    <property type="match status" value="1"/>
</dbReference>
<dbReference type="Pfam" id="PF00106">
    <property type="entry name" value="adh_short"/>
    <property type="match status" value="1"/>
</dbReference>
<reference evidence="5 6" key="1">
    <citation type="journal article" date="2018" name="Front. Microbiol.">
        <title>Genome-Wide Analysis of Corynespora cassiicola Leaf Fall Disease Putative Effectors.</title>
        <authorList>
            <person name="Lopez D."/>
            <person name="Ribeiro S."/>
            <person name="Label P."/>
            <person name="Fumanal B."/>
            <person name="Venisse J.S."/>
            <person name="Kohler A."/>
            <person name="de Oliveira R.R."/>
            <person name="Labutti K."/>
            <person name="Lipzen A."/>
            <person name="Lail K."/>
            <person name="Bauer D."/>
            <person name="Ohm R.A."/>
            <person name="Barry K.W."/>
            <person name="Spatafora J."/>
            <person name="Grigoriev I.V."/>
            <person name="Martin F.M."/>
            <person name="Pujade-Renaud V."/>
        </authorList>
    </citation>
    <scope>NUCLEOTIDE SEQUENCE [LARGE SCALE GENOMIC DNA]</scope>
    <source>
        <strain evidence="5 6">Philippines</strain>
    </source>
</reference>
<keyword evidence="3" id="KW-0560">Oxidoreductase</keyword>
<dbReference type="InterPro" id="IPR036291">
    <property type="entry name" value="NAD(P)-bd_dom_sf"/>
</dbReference>
<dbReference type="STRING" id="1448308.A0A2T2NQL1"/>
<keyword evidence="6" id="KW-1185">Reference proteome</keyword>
<dbReference type="PANTHER" id="PTHR43963">
    <property type="entry name" value="CARBONYL REDUCTASE 1-RELATED"/>
    <property type="match status" value="1"/>
</dbReference>